<reference evidence="4" key="1">
    <citation type="journal article" date="2018" name="Nat. Genet.">
        <title>Extensive intraspecific gene order and gene structural variations between Mo17 and other maize genomes.</title>
        <authorList>
            <person name="Sun S."/>
            <person name="Zhou Y."/>
            <person name="Chen J."/>
            <person name="Shi J."/>
            <person name="Zhao H."/>
            <person name="Zhao H."/>
            <person name="Song W."/>
            <person name="Zhang M."/>
            <person name="Cui Y."/>
            <person name="Dong X."/>
            <person name="Liu H."/>
            <person name="Ma X."/>
            <person name="Jiao Y."/>
            <person name="Wang B."/>
            <person name="Wei X."/>
            <person name="Stein J.C."/>
            <person name="Glaubitz J.C."/>
            <person name="Lu F."/>
            <person name="Yu G."/>
            <person name="Liang C."/>
            <person name="Fengler K."/>
            <person name="Li B."/>
            <person name="Rafalski A."/>
            <person name="Schnable P.S."/>
            <person name="Ware D.H."/>
            <person name="Buckler E.S."/>
            <person name="Lai J."/>
        </authorList>
    </citation>
    <scope>NUCLEOTIDE SEQUENCE [LARGE SCALE GENOMIC DNA]</scope>
    <source>
        <tissue evidence="4">Seedling</tissue>
    </source>
</reference>
<dbReference type="GO" id="GO:0046983">
    <property type="term" value="F:protein dimerization activity"/>
    <property type="evidence" value="ECO:0007669"/>
    <property type="project" value="InterPro"/>
</dbReference>
<feature type="compositionally biased region" description="Polar residues" evidence="1">
    <location>
        <begin position="1"/>
        <end position="15"/>
    </location>
</feature>
<dbReference type="PANTHER" id="PTHR32166:SF74">
    <property type="entry name" value="OS05G0256350 PROTEIN"/>
    <property type="match status" value="1"/>
</dbReference>
<gene>
    <name evidence="4" type="ORF">Zm00014a_043588</name>
</gene>
<feature type="region of interest" description="Disordered" evidence="1">
    <location>
        <begin position="1"/>
        <end position="25"/>
    </location>
</feature>
<dbReference type="SUPFAM" id="SSF53098">
    <property type="entry name" value="Ribonuclease H-like"/>
    <property type="match status" value="1"/>
</dbReference>
<dbReference type="InterPro" id="IPR012337">
    <property type="entry name" value="RNaseH-like_sf"/>
</dbReference>
<feature type="domain" description="DUF659" evidence="2">
    <location>
        <begin position="217"/>
        <end position="303"/>
    </location>
</feature>
<dbReference type="ExpressionAtlas" id="A0A3L6FVU3">
    <property type="expression patterns" value="baseline and differential"/>
</dbReference>
<proteinExistence type="predicted"/>
<dbReference type="AlphaFoldDB" id="A0A3L6FVU3"/>
<organism evidence="4">
    <name type="scientific">Zea mays</name>
    <name type="common">Maize</name>
    <dbReference type="NCBI Taxonomy" id="4577"/>
    <lineage>
        <taxon>Eukaryota</taxon>
        <taxon>Viridiplantae</taxon>
        <taxon>Streptophyta</taxon>
        <taxon>Embryophyta</taxon>
        <taxon>Tracheophyta</taxon>
        <taxon>Spermatophyta</taxon>
        <taxon>Magnoliopsida</taxon>
        <taxon>Liliopsida</taxon>
        <taxon>Poales</taxon>
        <taxon>Poaceae</taxon>
        <taxon>PACMAD clade</taxon>
        <taxon>Panicoideae</taxon>
        <taxon>Andropogonodae</taxon>
        <taxon>Andropogoneae</taxon>
        <taxon>Tripsacinae</taxon>
        <taxon>Zea</taxon>
    </lineage>
</organism>
<evidence type="ECO:0000313" key="4">
    <source>
        <dbReference type="EMBL" id="PWZ38876.1"/>
    </source>
</evidence>
<evidence type="ECO:0000259" key="2">
    <source>
        <dbReference type="Pfam" id="PF04937"/>
    </source>
</evidence>
<dbReference type="Pfam" id="PF05699">
    <property type="entry name" value="Dimer_Tnp_hAT"/>
    <property type="match status" value="1"/>
</dbReference>
<dbReference type="InterPro" id="IPR008906">
    <property type="entry name" value="HATC_C_dom"/>
</dbReference>
<evidence type="ECO:0000256" key="1">
    <source>
        <dbReference type="SAM" id="MobiDB-lite"/>
    </source>
</evidence>
<evidence type="ECO:0008006" key="5">
    <source>
        <dbReference type="Google" id="ProtNLM"/>
    </source>
</evidence>
<dbReference type="Proteomes" id="UP000251960">
    <property type="component" value="Chromosome 2"/>
</dbReference>
<comment type="caution">
    <text evidence="4">The sequence shown here is derived from an EMBL/GenBank/DDBJ whole genome shotgun (WGS) entry which is preliminary data.</text>
</comment>
<sequence length="609" mass="68686">MSSSASVPSNHLNTTNSKKRSLKRNSSDIGWDYGVLVDPTNLNVIQCKLCGLTVRAGIYRLKQHIAGIRGEVQPCPESKDEDKAKCKQVINASKEAKKARNKDKEEARDVVVLDDGLADEDTTIEEGLDEIGDSTSRKLGPLDKFTMPMDPSKLSNNKLVRQQKITEVIWKERIHNLKRYVAKWVYVHGIPFNAINNEEFDQLLEAAGRFGPGGKKPNQHELREKLLHEEVEDTKKLLKVQEKEWTKNGCSIMTDAWTDQKRRSIMNLCVNCRIGTSFLESKETSAESHTGELIFEVFEPLVKVLRMVDGDVKPSMAFLYGDILKAKKEILTGLGNVDKAATQNLYKSIIEIIDSKMKGRLDTPLQLAAYFLNPYYAYNDSSIFDNDEVMDGLISAVETFYHDQVGHFGKNVAKAGCKNYDFCPAKWWGNYGTQVLALQKMAIMILSLTASASGCERNWSCFEGIHTKKRNRLTCERVENLVFVRFNSLHTKKKAKANNNNKVDPLLATDAASAQGWIVEGGDEESSDVNNVTGLTWQQIVDACGPEEVTKLWKSARLAQPRDIEEEQLPSENEEEELINEEEIEFESDQDEVITTGYELQEQEIVNDD</sequence>
<accession>A0A3L6FVU3</accession>
<dbReference type="EMBL" id="NCVQ01000003">
    <property type="protein sequence ID" value="PWZ38876.1"/>
    <property type="molecule type" value="Genomic_DNA"/>
</dbReference>
<protein>
    <recommendedName>
        <fullName evidence="5">HAT transposon superfamily protein</fullName>
    </recommendedName>
</protein>
<dbReference type="Pfam" id="PF04937">
    <property type="entry name" value="DUF659"/>
    <property type="match status" value="1"/>
</dbReference>
<dbReference type="InterPro" id="IPR007021">
    <property type="entry name" value="DUF659"/>
</dbReference>
<feature type="domain" description="HAT C-terminal dimerisation" evidence="3">
    <location>
        <begin position="421"/>
        <end position="487"/>
    </location>
</feature>
<dbReference type="PANTHER" id="PTHR32166">
    <property type="entry name" value="OSJNBA0013A04.12 PROTEIN"/>
    <property type="match status" value="1"/>
</dbReference>
<name>A0A3L6FVU3_MAIZE</name>
<evidence type="ECO:0000259" key="3">
    <source>
        <dbReference type="Pfam" id="PF05699"/>
    </source>
</evidence>